<feature type="domain" description="DUF6455" evidence="1">
    <location>
        <begin position="1"/>
        <end position="80"/>
    </location>
</feature>
<evidence type="ECO:0000313" key="2">
    <source>
        <dbReference type="EMBL" id="MFC6671987.1"/>
    </source>
</evidence>
<keyword evidence="3" id="KW-1185">Reference proteome</keyword>
<sequence length="81" mass="9281">MGFIRHIDDRLELMGLMLETTGADLTKLSPGALDAQFRSAAYRCLGCRQEEQCERWLNEEHRHEKAPGFCPNAELMNSVRD</sequence>
<comment type="caution">
    <text evidence="2">The sequence shown here is derived from an EMBL/GenBank/DDBJ whole genome shotgun (WGS) entry which is preliminary data.</text>
</comment>
<dbReference type="EMBL" id="JBHSWE010000001">
    <property type="protein sequence ID" value="MFC6671987.1"/>
    <property type="molecule type" value="Genomic_DNA"/>
</dbReference>
<reference evidence="3" key="1">
    <citation type="journal article" date="2019" name="Int. J. Syst. Evol. Microbiol.">
        <title>The Global Catalogue of Microorganisms (GCM) 10K type strain sequencing project: providing services to taxonomists for standard genome sequencing and annotation.</title>
        <authorList>
            <consortium name="The Broad Institute Genomics Platform"/>
            <consortium name="The Broad Institute Genome Sequencing Center for Infectious Disease"/>
            <person name="Wu L."/>
            <person name="Ma J."/>
        </authorList>
    </citation>
    <scope>NUCLEOTIDE SEQUENCE [LARGE SCALE GENOMIC DNA]</scope>
    <source>
        <strain evidence="3">NBRC 111756</strain>
    </source>
</reference>
<organism evidence="2 3">
    <name type="scientific">Marinobacterium aestuariivivens</name>
    <dbReference type="NCBI Taxonomy" id="1698799"/>
    <lineage>
        <taxon>Bacteria</taxon>
        <taxon>Pseudomonadati</taxon>
        <taxon>Pseudomonadota</taxon>
        <taxon>Gammaproteobacteria</taxon>
        <taxon>Oceanospirillales</taxon>
        <taxon>Oceanospirillaceae</taxon>
        <taxon>Marinobacterium</taxon>
    </lineage>
</organism>
<name>A0ABW2A3H9_9GAMM</name>
<dbReference type="Proteomes" id="UP001596422">
    <property type="component" value="Unassembled WGS sequence"/>
</dbReference>
<dbReference type="RefSeq" id="WP_379910457.1">
    <property type="nucleotide sequence ID" value="NZ_JBHSWE010000001.1"/>
</dbReference>
<dbReference type="InterPro" id="IPR045601">
    <property type="entry name" value="DUF6455"/>
</dbReference>
<evidence type="ECO:0000313" key="3">
    <source>
        <dbReference type="Proteomes" id="UP001596422"/>
    </source>
</evidence>
<protein>
    <submittedName>
        <fullName evidence="2">DUF6455 family protein</fullName>
    </submittedName>
</protein>
<dbReference type="Pfam" id="PF20056">
    <property type="entry name" value="DUF6455"/>
    <property type="match status" value="1"/>
</dbReference>
<accession>A0ABW2A3H9</accession>
<evidence type="ECO:0000259" key="1">
    <source>
        <dbReference type="Pfam" id="PF20056"/>
    </source>
</evidence>
<gene>
    <name evidence="2" type="ORF">ACFQDL_19390</name>
</gene>
<proteinExistence type="predicted"/>